<gene>
    <name evidence="2" type="ORF">L6637_40985</name>
</gene>
<accession>A0ABS9M1Y1</accession>
<keyword evidence="3" id="KW-1185">Reference proteome</keyword>
<feature type="non-terminal residue" evidence="2">
    <location>
        <position position="1"/>
    </location>
</feature>
<feature type="domain" description="CARDB" evidence="1">
    <location>
        <begin position="4"/>
        <end position="88"/>
    </location>
</feature>
<dbReference type="Proteomes" id="UP001139012">
    <property type="component" value="Unassembled WGS sequence"/>
</dbReference>
<evidence type="ECO:0000259" key="1">
    <source>
        <dbReference type="Pfam" id="PF07705"/>
    </source>
</evidence>
<dbReference type="InterPro" id="IPR011635">
    <property type="entry name" value="CARDB"/>
</dbReference>
<reference evidence="2" key="1">
    <citation type="submission" date="2022-01" db="EMBL/GenBank/DDBJ databases">
        <title>Genome sequnece data of strain Bradyrhizobium sp. nov.</title>
        <authorList>
            <person name="Zhang J."/>
        </authorList>
    </citation>
    <scope>NUCLEOTIDE SEQUENCE</scope>
    <source>
        <strain evidence="2">WYCCWR 12774</strain>
    </source>
</reference>
<name>A0ABS9M1Y1_9BRAD</name>
<dbReference type="RefSeq" id="WP_237874273.1">
    <property type="nucleotide sequence ID" value="NZ_JAKLUA010000041.1"/>
</dbReference>
<evidence type="ECO:0000313" key="2">
    <source>
        <dbReference type="EMBL" id="MCG2673263.1"/>
    </source>
</evidence>
<dbReference type="Gene3D" id="2.60.40.10">
    <property type="entry name" value="Immunoglobulins"/>
    <property type="match status" value="1"/>
</dbReference>
<dbReference type="InterPro" id="IPR013783">
    <property type="entry name" value="Ig-like_fold"/>
</dbReference>
<sequence>MDIGAGPSGASTAGIYLSSDANITTSDTLLTTVSSGALTSVGLTGYYDHQTLSVTLPGNLAPGTYYLGGIADYNNQVSESNETNNTYNTVRITVGAPVSITLNDDNLWSSGALNVVNTFTSNGAP</sequence>
<dbReference type="Pfam" id="PF07705">
    <property type="entry name" value="CARDB"/>
    <property type="match status" value="1"/>
</dbReference>
<evidence type="ECO:0000313" key="3">
    <source>
        <dbReference type="Proteomes" id="UP001139012"/>
    </source>
</evidence>
<dbReference type="EMBL" id="JAKLUA010000041">
    <property type="protein sequence ID" value="MCG2673263.1"/>
    <property type="molecule type" value="Genomic_DNA"/>
</dbReference>
<proteinExistence type="predicted"/>
<comment type="caution">
    <text evidence="2">The sequence shown here is derived from an EMBL/GenBank/DDBJ whole genome shotgun (WGS) entry which is preliminary data.</text>
</comment>
<protein>
    <recommendedName>
        <fullName evidence="1">CARDB domain-containing protein</fullName>
    </recommendedName>
</protein>
<organism evidence="2 3">
    <name type="scientific">Bradyrhizobium zhengyangense</name>
    <dbReference type="NCBI Taxonomy" id="2911009"/>
    <lineage>
        <taxon>Bacteria</taxon>
        <taxon>Pseudomonadati</taxon>
        <taxon>Pseudomonadota</taxon>
        <taxon>Alphaproteobacteria</taxon>
        <taxon>Hyphomicrobiales</taxon>
        <taxon>Nitrobacteraceae</taxon>
        <taxon>Bradyrhizobium</taxon>
    </lineage>
</organism>